<dbReference type="GO" id="GO:0016829">
    <property type="term" value="F:lyase activity"/>
    <property type="evidence" value="ECO:0007669"/>
    <property type="project" value="UniProtKB-KW"/>
</dbReference>
<name>A0A6M3XTK9_9ZZZZ</name>
<dbReference type="InterPro" id="IPR011050">
    <property type="entry name" value="Pectin_lyase_fold/virulence"/>
</dbReference>
<evidence type="ECO:0000313" key="1">
    <source>
        <dbReference type="EMBL" id="QJI01197.1"/>
    </source>
</evidence>
<dbReference type="Gene3D" id="2.160.20.10">
    <property type="entry name" value="Single-stranded right-handed beta-helix, Pectin lyase-like"/>
    <property type="match status" value="1"/>
</dbReference>
<protein>
    <submittedName>
        <fullName evidence="1">Putative pectate lyase</fullName>
    </submittedName>
</protein>
<dbReference type="InterPro" id="IPR012334">
    <property type="entry name" value="Pectin_lyas_fold"/>
</dbReference>
<accession>A0A6M3XTK9</accession>
<organism evidence="1">
    <name type="scientific">viral metagenome</name>
    <dbReference type="NCBI Taxonomy" id="1070528"/>
    <lineage>
        <taxon>unclassified sequences</taxon>
        <taxon>metagenomes</taxon>
        <taxon>organismal metagenomes</taxon>
    </lineage>
</organism>
<dbReference type="SUPFAM" id="SSF51126">
    <property type="entry name" value="Pectin lyase-like"/>
    <property type="match status" value="1"/>
</dbReference>
<proteinExistence type="predicted"/>
<keyword evidence="1" id="KW-0456">Lyase</keyword>
<dbReference type="EMBL" id="MT144905">
    <property type="protein sequence ID" value="QJI01197.1"/>
    <property type="molecule type" value="Genomic_DNA"/>
</dbReference>
<gene>
    <name evidence="1" type="ORF">TM448B02357_0002</name>
</gene>
<sequence length="315" mass="32286">MGLTKFPNGLSSFGMPIIGAGGIMTTGSVFFVNSVIGSDGNSGLDPDHPLATIDAAINKCTANKGDVIFCMPNHAETAATAALFDADVAGISIIGLGNGDDRPTITLGTSTGADVDLAADNVLIRNMKFDLTAVDAVAVGIDVDGAYITIEDCEILMGDSDGQATVAVDVGVSSHGFAFRRNHMYNDDAGGSYGVRFTNVSNDVVVEDNHIHGAFSTAVIASSDGTTVGLPLLLRMRIENNRIFNTASGLPCVSFGATTIASTGIICDNYLGITGTAAGTMVGFGGNTRMFNNYICNASSTQGEVLPTFDGVAAT</sequence>
<reference evidence="1" key="1">
    <citation type="submission" date="2020-03" db="EMBL/GenBank/DDBJ databases">
        <title>The deep terrestrial virosphere.</title>
        <authorList>
            <person name="Holmfeldt K."/>
            <person name="Nilsson E."/>
            <person name="Simone D."/>
            <person name="Lopez-Fernandez M."/>
            <person name="Wu X."/>
            <person name="de Brujin I."/>
            <person name="Lundin D."/>
            <person name="Andersson A."/>
            <person name="Bertilsson S."/>
            <person name="Dopson M."/>
        </authorList>
    </citation>
    <scope>NUCLEOTIDE SEQUENCE</scope>
    <source>
        <strain evidence="1">TM448B02357</strain>
    </source>
</reference>
<dbReference type="AlphaFoldDB" id="A0A6M3XTK9"/>